<evidence type="ECO:0000313" key="2">
    <source>
        <dbReference type="Proteomes" id="UP000092578"/>
    </source>
</evidence>
<organism evidence="1 2">
    <name type="scientific">Pseudobacillus wudalianchiensis</name>
    <dbReference type="NCBI Taxonomy" id="1743143"/>
    <lineage>
        <taxon>Bacteria</taxon>
        <taxon>Bacillati</taxon>
        <taxon>Bacillota</taxon>
        <taxon>Bacilli</taxon>
        <taxon>Bacillales</taxon>
        <taxon>Bacillaceae</taxon>
        <taxon>Pseudobacillus</taxon>
    </lineage>
</organism>
<evidence type="ECO:0008006" key="3">
    <source>
        <dbReference type="Google" id="ProtNLM"/>
    </source>
</evidence>
<sequence>MSRLQELTERLIEIVTHANNRYHIAREQQKKGDFYKEVKPFADEAHLQLKEWEKEIRTCLQTTRFKYIHDPQVKSVVENIELISVQAFFPETSYTRFRNYVESTLFVLQQLLKELR</sequence>
<dbReference type="SUPFAM" id="SSF140415">
    <property type="entry name" value="YppE-like"/>
    <property type="match status" value="1"/>
</dbReference>
<dbReference type="Pfam" id="PF08807">
    <property type="entry name" value="DUF1798"/>
    <property type="match status" value="1"/>
</dbReference>
<dbReference type="InterPro" id="IPR023351">
    <property type="entry name" value="YppE-like_sf"/>
</dbReference>
<dbReference type="InterPro" id="IPR014913">
    <property type="entry name" value="YppE-like"/>
</dbReference>
<protein>
    <recommendedName>
        <fullName evidence="3">DUF1798 domain-containing protein</fullName>
    </recommendedName>
</protein>
<dbReference type="Proteomes" id="UP000092578">
    <property type="component" value="Unassembled WGS sequence"/>
</dbReference>
<dbReference type="EMBL" id="MAYT01000001">
    <property type="protein sequence ID" value="OCA92788.1"/>
    <property type="molecule type" value="Genomic_DNA"/>
</dbReference>
<comment type="caution">
    <text evidence="1">The sequence shown here is derived from an EMBL/GenBank/DDBJ whole genome shotgun (WGS) entry which is preliminary data.</text>
</comment>
<proteinExistence type="predicted"/>
<keyword evidence="2" id="KW-1185">Reference proteome</keyword>
<reference evidence="2" key="1">
    <citation type="submission" date="2016-05" db="EMBL/GenBank/DDBJ databases">
        <authorList>
            <person name="Liu B."/>
            <person name="Wang J."/>
            <person name="Zhu Y."/>
            <person name="Liu G."/>
            <person name="Chen Q."/>
            <person name="Chen Z."/>
            <person name="Lan J."/>
            <person name="Che J."/>
            <person name="Ge C."/>
            <person name="Shi H."/>
            <person name="Pan Z."/>
            <person name="Liu X."/>
        </authorList>
    </citation>
    <scope>NUCLEOTIDE SEQUENCE [LARGE SCALE GENOMIC DNA]</scope>
    <source>
        <strain evidence="2">FJAT-27215</strain>
    </source>
</reference>
<dbReference type="RefSeq" id="WP_049662835.1">
    <property type="nucleotide sequence ID" value="NZ_MAYT01000001.1"/>
</dbReference>
<evidence type="ECO:0000313" key="1">
    <source>
        <dbReference type="EMBL" id="OCA92788.1"/>
    </source>
</evidence>
<dbReference type="AlphaFoldDB" id="A0A1B9B9M5"/>
<gene>
    <name evidence="1" type="ORF">A8F95_03620</name>
</gene>
<name>A0A1B9B9M5_9BACI</name>
<dbReference type="Gene3D" id="1.20.120.440">
    <property type="entry name" value="YppE-like"/>
    <property type="match status" value="1"/>
</dbReference>
<accession>A0A1B9B9M5</accession>